<dbReference type="Proteomes" id="UP000441208">
    <property type="component" value="Unassembled WGS sequence"/>
</dbReference>
<dbReference type="EMBL" id="QXGF01001415">
    <property type="protein sequence ID" value="KAE8930169.1"/>
    <property type="molecule type" value="Genomic_DNA"/>
</dbReference>
<accession>A0A6A3E8M5</accession>
<name>A0A6A3E8M5_9STRA</name>
<reference evidence="6 7" key="1">
    <citation type="submission" date="2018-08" db="EMBL/GenBank/DDBJ databases">
        <title>Genomic investigation of the strawberry pathogen Phytophthora fragariae indicates pathogenicity is determined by transcriptional variation in three key races.</title>
        <authorList>
            <person name="Adams T.M."/>
            <person name="Armitage A.D."/>
            <person name="Sobczyk M.K."/>
            <person name="Bates H.J."/>
            <person name="Dunwell J.M."/>
            <person name="Nellist C.F."/>
            <person name="Harrison R.J."/>
        </authorList>
    </citation>
    <scope>NUCLEOTIDE SEQUENCE [LARGE SCALE GENOMIC DNA]</scope>
    <source>
        <strain evidence="5 7">BC-1</strain>
        <strain evidence="4 9">BC-23</strain>
        <strain evidence="3 8">NOV-71</strain>
        <strain evidence="2 6">NOV-9</strain>
    </source>
</reference>
<organism evidence="2 6">
    <name type="scientific">Phytophthora fragariae</name>
    <dbReference type="NCBI Taxonomy" id="53985"/>
    <lineage>
        <taxon>Eukaryota</taxon>
        <taxon>Sar</taxon>
        <taxon>Stramenopiles</taxon>
        <taxon>Oomycota</taxon>
        <taxon>Peronosporomycetes</taxon>
        <taxon>Peronosporales</taxon>
        <taxon>Peronosporaceae</taxon>
        <taxon>Phytophthora</taxon>
    </lineage>
</organism>
<evidence type="ECO:0000313" key="9">
    <source>
        <dbReference type="Proteomes" id="UP000476176"/>
    </source>
</evidence>
<dbReference type="EMBL" id="QXGC01002192">
    <property type="protein sequence ID" value="KAE9189471.1"/>
    <property type="molecule type" value="Genomic_DNA"/>
</dbReference>
<evidence type="ECO:0000313" key="7">
    <source>
        <dbReference type="Proteomes" id="UP000440367"/>
    </source>
</evidence>
<feature type="region of interest" description="Disordered" evidence="1">
    <location>
        <begin position="16"/>
        <end position="39"/>
    </location>
</feature>
<protein>
    <submittedName>
        <fullName evidence="2">Uncharacterized protein</fullName>
    </submittedName>
</protein>
<proteinExistence type="predicted"/>
<dbReference type="Proteomes" id="UP000429523">
    <property type="component" value="Unassembled WGS sequence"/>
</dbReference>
<dbReference type="EMBL" id="QXGD01001366">
    <property type="protein sequence ID" value="KAE9207815.1"/>
    <property type="molecule type" value="Genomic_DNA"/>
</dbReference>
<evidence type="ECO:0000313" key="8">
    <source>
        <dbReference type="Proteomes" id="UP000441208"/>
    </source>
</evidence>
<sequence>MKEYEWLEKKDMATERALKVNTGRSQGGKGNGHKWNGSR</sequence>
<dbReference type="Proteomes" id="UP000440367">
    <property type="component" value="Unassembled WGS sequence"/>
</dbReference>
<dbReference type="EMBL" id="QXFZ01000994">
    <property type="protein sequence ID" value="KAE9099454.1"/>
    <property type="molecule type" value="Genomic_DNA"/>
</dbReference>
<gene>
    <name evidence="5" type="ORF">PF002_g19598</name>
    <name evidence="4" type="ORF">PF004_g22208</name>
    <name evidence="3" type="ORF">PF007_g15874</name>
    <name evidence="2" type="ORF">PF009_g19731</name>
</gene>
<comment type="caution">
    <text evidence="2">The sequence shown here is derived from an EMBL/GenBank/DDBJ whole genome shotgun (WGS) entry which is preliminary data.</text>
</comment>
<evidence type="ECO:0000256" key="1">
    <source>
        <dbReference type="SAM" id="MobiDB-lite"/>
    </source>
</evidence>
<evidence type="ECO:0000313" key="4">
    <source>
        <dbReference type="EMBL" id="KAE9189471.1"/>
    </source>
</evidence>
<dbReference type="AlphaFoldDB" id="A0A6A3E8M5"/>
<evidence type="ECO:0000313" key="6">
    <source>
        <dbReference type="Proteomes" id="UP000429523"/>
    </source>
</evidence>
<dbReference type="Proteomes" id="UP000476176">
    <property type="component" value="Unassembled WGS sequence"/>
</dbReference>
<evidence type="ECO:0000313" key="5">
    <source>
        <dbReference type="EMBL" id="KAE9207815.1"/>
    </source>
</evidence>
<evidence type="ECO:0000313" key="3">
    <source>
        <dbReference type="EMBL" id="KAE9099454.1"/>
    </source>
</evidence>
<evidence type="ECO:0000313" key="2">
    <source>
        <dbReference type="EMBL" id="KAE8930169.1"/>
    </source>
</evidence>